<sequence length="265" mass="30990">MSPELNPIEHLWRDLKMAVWRRQPSNIRDLEQFAKEEWSKIPAEFCKKLIDGYRKRLVAASGLIVGLAAEKCSHPADIVTKIKPFGEKHFHVAICSRDNEANFQWLKDLMRRSKKVKSADTVTVTNDFSRFSQEMSQFTFAVLYHTRKRGRINVTNVTDSLYDEELKFLHDELGKNNVIVVIDDLENSTDREKERIFHSQSSIKEYSGGLFLFSEDDKNNLRDEKSAPPDLQMRLSTFQLCGKKKEEKSKEKQKLETREEITRIY</sequence>
<name>A0ABN9LMB7_9NEOB</name>
<comment type="caution">
    <text evidence="2">The sequence shown here is derived from an EMBL/GenBank/DDBJ whole genome shotgun (WGS) entry which is preliminary data.</text>
</comment>
<keyword evidence="3" id="KW-1185">Reference proteome</keyword>
<dbReference type="Gene3D" id="3.30.420.10">
    <property type="entry name" value="Ribonuclease H-like superfamily/Ribonuclease H"/>
    <property type="match status" value="1"/>
</dbReference>
<dbReference type="InterPro" id="IPR036397">
    <property type="entry name" value="RNaseH_sf"/>
</dbReference>
<gene>
    <name evidence="2" type="ORF">RIMI_LOCUS10928923</name>
</gene>
<evidence type="ECO:0008006" key="4">
    <source>
        <dbReference type="Google" id="ProtNLM"/>
    </source>
</evidence>
<dbReference type="EMBL" id="CAUEEQ010024153">
    <property type="protein sequence ID" value="CAJ0945521.1"/>
    <property type="molecule type" value="Genomic_DNA"/>
</dbReference>
<dbReference type="Proteomes" id="UP001176940">
    <property type="component" value="Unassembled WGS sequence"/>
</dbReference>
<evidence type="ECO:0000313" key="2">
    <source>
        <dbReference type="EMBL" id="CAJ0945521.1"/>
    </source>
</evidence>
<accession>A0ABN9LMB7</accession>
<evidence type="ECO:0000256" key="1">
    <source>
        <dbReference type="SAM" id="MobiDB-lite"/>
    </source>
</evidence>
<feature type="region of interest" description="Disordered" evidence="1">
    <location>
        <begin position="243"/>
        <end position="265"/>
    </location>
</feature>
<protein>
    <recommendedName>
        <fullName evidence="4">Tc1-like transposase DDE domain-containing protein</fullName>
    </recommendedName>
</protein>
<proteinExistence type="predicted"/>
<evidence type="ECO:0000313" key="3">
    <source>
        <dbReference type="Proteomes" id="UP001176940"/>
    </source>
</evidence>
<reference evidence="2" key="1">
    <citation type="submission" date="2023-07" db="EMBL/GenBank/DDBJ databases">
        <authorList>
            <person name="Stuckert A."/>
        </authorList>
    </citation>
    <scope>NUCLEOTIDE SEQUENCE</scope>
</reference>
<organism evidence="2 3">
    <name type="scientific">Ranitomeya imitator</name>
    <name type="common">mimic poison frog</name>
    <dbReference type="NCBI Taxonomy" id="111125"/>
    <lineage>
        <taxon>Eukaryota</taxon>
        <taxon>Metazoa</taxon>
        <taxon>Chordata</taxon>
        <taxon>Craniata</taxon>
        <taxon>Vertebrata</taxon>
        <taxon>Euteleostomi</taxon>
        <taxon>Amphibia</taxon>
        <taxon>Batrachia</taxon>
        <taxon>Anura</taxon>
        <taxon>Neobatrachia</taxon>
        <taxon>Hyloidea</taxon>
        <taxon>Dendrobatidae</taxon>
        <taxon>Dendrobatinae</taxon>
        <taxon>Ranitomeya</taxon>
    </lineage>
</organism>